<sequence>MAKKGPRGLIALVCSVCKSQNYINQKNKTNVPEKLTLQKYCRHCRQHTPHKESTKLK</sequence>
<comment type="caution">
    <text evidence="6">The sequence shown here is derived from an EMBL/GenBank/DDBJ whole genome shotgun (WGS) entry which is preliminary data.</text>
</comment>
<dbReference type="InterPro" id="IPR038584">
    <property type="entry name" value="Ribosomal_bL33_sf"/>
</dbReference>
<name>A0A1F5DLZ3_9BACT</name>
<evidence type="ECO:0000313" key="6">
    <source>
        <dbReference type="EMBL" id="OGD56187.1"/>
    </source>
</evidence>
<evidence type="ECO:0000256" key="3">
    <source>
        <dbReference type="ARBA" id="ARBA00023274"/>
    </source>
</evidence>
<dbReference type="Proteomes" id="UP000176791">
    <property type="component" value="Unassembled WGS sequence"/>
</dbReference>
<dbReference type="InterPro" id="IPR001705">
    <property type="entry name" value="Ribosomal_bL33"/>
</dbReference>
<dbReference type="InterPro" id="IPR011332">
    <property type="entry name" value="Ribosomal_zn-bd"/>
</dbReference>
<evidence type="ECO:0000256" key="5">
    <source>
        <dbReference type="HAMAP-Rule" id="MF_00294"/>
    </source>
</evidence>
<dbReference type="GO" id="GO:0005840">
    <property type="term" value="C:ribosome"/>
    <property type="evidence" value="ECO:0007669"/>
    <property type="project" value="UniProtKB-KW"/>
</dbReference>
<keyword evidence="3 5" id="KW-0687">Ribonucleoprotein</keyword>
<dbReference type="EMBL" id="MEZN01000021">
    <property type="protein sequence ID" value="OGD56187.1"/>
    <property type="molecule type" value="Genomic_DNA"/>
</dbReference>
<dbReference type="PANTHER" id="PTHR43168:SF2">
    <property type="entry name" value="LARGE RIBOSOMAL SUBUNIT PROTEIN BL33C"/>
    <property type="match status" value="1"/>
</dbReference>
<dbReference type="NCBIfam" id="TIGR01023">
    <property type="entry name" value="rpmG_bact"/>
    <property type="match status" value="1"/>
</dbReference>
<dbReference type="Gene3D" id="2.20.28.120">
    <property type="entry name" value="Ribosomal protein L33"/>
    <property type="match status" value="1"/>
</dbReference>
<keyword evidence="2 5" id="KW-0689">Ribosomal protein</keyword>
<dbReference type="GO" id="GO:0006412">
    <property type="term" value="P:translation"/>
    <property type="evidence" value="ECO:0007669"/>
    <property type="project" value="UniProtKB-UniRule"/>
</dbReference>
<evidence type="ECO:0000256" key="4">
    <source>
        <dbReference type="ARBA" id="ARBA00035176"/>
    </source>
</evidence>
<dbReference type="PANTHER" id="PTHR43168">
    <property type="entry name" value="50S RIBOSOMAL PROTEIN L33, CHLOROPLASTIC"/>
    <property type="match status" value="1"/>
</dbReference>
<dbReference type="GO" id="GO:0005737">
    <property type="term" value="C:cytoplasm"/>
    <property type="evidence" value="ECO:0007669"/>
    <property type="project" value="UniProtKB-ARBA"/>
</dbReference>
<dbReference type="HAMAP" id="MF_00294">
    <property type="entry name" value="Ribosomal_bL33"/>
    <property type="match status" value="1"/>
</dbReference>
<gene>
    <name evidence="5" type="primary">rpmG</name>
    <name evidence="6" type="ORF">A3E73_00830</name>
</gene>
<dbReference type="NCBIfam" id="NF001764">
    <property type="entry name" value="PRK00504.1"/>
    <property type="match status" value="1"/>
</dbReference>
<dbReference type="STRING" id="1797460.A3E73_00830"/>
<dbReference type="GO" id="GO:1990904">
    <property type="term" value="C:ribonucleoprotein complex"/>
    <property type="evidence" value="ECO:0007669"/>
    <property type="project" value="UniProtKB-KW"/>
</dbReference>
<evidence type="ECO:0000313" key="7">
    <source>
        <dbReference type="Proteomes" id="UP000176791"/>
    </source>
</evidence>
<evidence type="ECO:0000256" key="1">
    <source>
        <dbReference type="ARBA" id="ARBA00007596"/>
    </source>
</evidence>
<dbReference type="AlphaFoldDB" id="A0A1F5DLZ3"/>
<evidence type="ECO:0000256" key="2">
    <source>
        <dbReference type="ARBA" id="ARBA00022980"/>
    </source>
</evidence>
<organism evidence="6 7">
    <name type="scientific">Candidatus Beckwithbacteria bacterium RIFCSPHIGHO2_12_FULL_47_17</name>
    <dbReference type="NCBI Taxonomy" id="1797460"/>
    <lineage>
        <taxon>Bacteria</taxon>
        <taxon>Candidatus Beckwithiibacteriota</taxon>
    </lineage>
</organism>
<dbReference type="Pfam" id="PF00471">
    <property type="entry name" value="Ribosomal_L33"/>
    <property type="match status" value="1"/>
</dbReference>
<proteinExistence type="inferred from homology"/>
<comment type="similarity">
    <text evidence="1 5">Belongs to the bacterial ribosomal protein bL33 family.</text>
</comment>
<dbReference type="SUPFAM" id="SSF57829">
    <property type="entry name" value="Zn-binding ribosomal proteins"/>
    <property type="match status" value="1"/>
</dbReference>
<protein>
    <recommendedName>
        <fullName evidence="4 5">Large ribosomal subunit protein bL33</fullName>
    </recommendedName>
</protein>
<accession>A0A1F5DLZ3</accession>
<dbReference type="GO" id="GO:0003735">
    <property type="term" value="F:structural constituent of ribosome"/>
    <property type="evidence" value="ECO:0007669"/>
    <property type="project" value="InterPro"/>
</dbReference>
<dbReference type="NCBIfam" id="NF001860">
    <property type="entry name" value="PRK00595.1"/>
    <property type="match status" value="1"/>
</dbReference>
<reference evidence="6 7" key="1">
    <citation type="journal article" date="2016" name="Nat. Commun.">
        <title>Thousands of microbial genomes shed light on interconnected biogeochemical processes in an aquifer system.</title>
        <authorList>
            <person name="Anantharaman K."/>
            <person name="Brown C.T."/>
            <person name="Hug L.A."/>
            <person name="Sharon I."/>
            <person name="Castelle C.J."/>
            <person name="Probst A.J."/>
            <person name="Thomas B.C."/>
            <person name="Singh A."/>
            <person name="Wilkins M.J."/>
            <person name="Karaoz U."/>
            <person name="Brodie E.L."/>
            <person name="Williams K.H."/>
            <person name="Hubbard S.S."/>
            <person name="Banfield J.F."/>
        </authorList>
    </citation>
    <scope>NUCLEOTIDE SEQUENCE [LARGE SCALE GENOMIC DNA]</scope>
</reference>